<evidence type="ECO:0000256" key="20">
    <source>
        <dbReference type="RuleBase" id="RU366027"/>
    </source>
</evidence>
<keyword evidence="8" id="KW-1134">Transmembrane beta strand</keyword>
<dbReference type="PANTHER" id="PTHR40457:SF1">
    <property type="entry name" value="PHOSPHOLIPASE A1"/>
    <property type="match status" value="1"/>
</dbReference>
<evidence type="ECO:0000256" key="14">
    <source>
        <dbReference type="ARBA" id="ARBA00022963"/>
    </source>
</evidence>
<dbReference type="InterPro" id="IPR003187">
    <property type="entry name" value="PLipase_A1"/>
</dbReference>
<evidence type="ECO:0000313" key="22">
    <source>
        <dbReference type="Proteomes" id="UP000029868"/>
    </source>
</evidence>
<comment type="subcellular location">
    <subcellularLocation>
        <location evidence="20">Cell outer membrane</location>
        <topology evidence="20">Multi-pass membrane protein</topology>
    </subcellularLocation>
    <text evidence="20">One of the very few enzymes located there.</text>
</comment>
<dbReference type="EMBL" id="JQEC01000054">
    <property type="protein sequence ID" value="KGJ89772.1"/>
    <property type="molecule type" value="Genomic_DNA"/>
</dbReference>
<evidence type="ECO:0000256" key="13">
    <source>
        <dbReference type="ARBA" id="ARBA00022837"/>
    </source>
</evidence>
<comment type="cofactor">
    <cofactor evidence="20">
        <name>Ca(2+)</name>
        <dbReference type="ChEBI" id="CHEBI:29108"/>
    </cofactor>
    <text evidence="20">Binds 1 Ca(2+) ion per monomer. In the dimeric form the Ca(2+) is bound by different amino acids with binding of each Ca(2+) shared with ligands coming from each monomer. The Ca(2+) ion may have a role in catalysis.</text>
</comment>
<dbReference type="PANTHER" id="PTHR40457">
    <property type="entry name" value="PHOSPHOLIPASE A1"/>
    <property type="match status" value="1"/>
</dbReference>
<evidence type="ECO:0000256" key="19">
    <source>
        <dbReference type="PIRSR" id="PIRSR603187-2"/>
    </source>
</evidence>
<dbReference type="OrthoDB" id="188433at2"/>
<evidence type="ECO:0000256" key="8">
    <source>
        <dbReference type="ARBA" id="ARBA00022452"/>
    </source>
</evidence>
<evidence type="ECO:0000256" key="5">
    <source>
        <dbReference type="ARBA" id="ARBA00013179"/>
    </source>
</evidence>
<reference evidence="21 22" key="1">
    <citation type="submission" date="2014-08" db="EMBL/GenBank/DDBJ databases">
        <title>Genomic and Phenotypic Diversity of Colwellia psychrerythraea strains from Disparate Marine Basins.</title>
        <authorList>
            <person name="Techtmann S.M."/>
            <person name="Stelling S.C."/>
            <person name="Utturkar S.M."/>
            <person name="Alshibli N."/>
            <person name="Harris A."/>
            <person name="Brown S.D."/>
            <person name="Hazen T.C."/>
        </authorList>
    </citation>
    <scope>NUCLEOTIDE SEQUENCE [LARGE SCALE GENOMIC DNA]</scope>
    <source>
        <strain evidence="21 22">GAB14E</strain>
    </source>
</reference>
<dbReference type="GO" id="GO:0008970">
    <property type="term" value="F:phospholipase A1 activity"/>
    <property type="evidence" value="ECO:0007669"/>
    <property type="project" value="UniProtKB-EC"/>
</dbReference>
<evidence type="ECO:0000256" key="1">
    <source>
        <dbReference type="ARBA" id="ARBA00000111"/>
    </source>
</evidence>
<feature type="binding site" description="in dimeric form" evidence="19">
    <location>
        <position position="194"/>
    </location>
    <ligand>
        <name>Ca(2+)</name>
        <dbReference type="ChEBI" id="CHEBI:29108"/>
        <label>1</label>
    </ligand>
</feature>
<evidence type="ECO:0000256" key="9">
    <source>
        <dbReference type="ARBA" id="ARBA00022692"/>
    </source>
</evidence>
<keyword evidence="11 20" id="KW-0732">Signal</keyword>
<dbReference type="GO" id="GO:0004623">
    <property type="term" value="F:phospholipase A2 activity"/>
    <property type="evidence" value="ECO:0007669"/>
    <property type="project" value="UniProtKB-EC"/>
</dbReference>
<evidence type="ECO:0000256" key="15">
    <source>
        <dbReference type="ARBA" id="ARBA00023098"/>
    </source>
</evidence>
<dbReference type="EC" id="3.1.1.32" evidence="5 20"/>
<dbReference type="Pfam" id="PF02253">
    <property type="entry name" value="PLA1"/>
    <property type="match status" value="1"/>
</dbReference>
<dbReference type="RefSeq" id="WP_033083816.1">
    <property type="nucleotide sequence ID" value="NZ_JQEC01000054.1"/>
</dbReference>
<accession>A0A099KIE6</accession>
<evidence type="ECO:0000256" key="16">
    <source>
        <dbReference type="ARBA" id="ARBA00023136"/>
    </source>
</evidence>
<evidence type="ECO:0000256" key="6">
    <source>
        <dbReference type="ARBA" id="ARBA00013278"/>
    </source>
</evidence>
<keyword evidence="14 20" id="KW-0442">Lipid degradation</keyword>
<proteinExistence type="inferred from homology"/>
<keyword evidence="15 20" id="KW-0443">Lipid metabolism</keyword>
<gene>
    <name evidence="21" type="ORF">GAB14E_3933</name>
</gene>
<keyword evidence="13 19" id="KW-0106">Calcium</keyword>
<dbReference type="InterPro" id="IPR036541">
    <property type="entry name" value="PLipase_A1_sf"/>
</dbReference>
<dbReference type="AlphaFoldDB" id="A0A099KIE6"/>
<dbReference type="SUPFAM" id="SSF56931">
    <property type="entry name" value="Outer membrane phospholipase A (OMPLA)"/>
    <property type="match status" value="1"/>
</dbReference>
<dbReference type="EC" id="3.1.1.4" evidence="6 20"/>
<evidence type="ECO:0000256" key="7">
    <source>
        <dbReference type="ARBA" id="ARBA00021726"/>
    </source>
</evidence>
<feature type="active site" description="Nucleophile" evidence="18">
    <location>
        <position position="186"/>
    </location>
</feature>
<keyword evidence="17 20" id="KW-0998">Cell outer membrane</keyword>
<comment type="catalytic activity">
    <reaction evidence="2 20">
        <text>a 1,2-diacyl-sn-glycero-3-phosphocholine + H2O = a 1-acyl-sn-glycero-3-phosphocholine + a fatty acid + H(+)</text>
        <dbReference type="Rhea" id="RHEA:15801"/>
        <dbReference type="ChEBI" id="CHEBI:15377"/>
        <dbReference type="ChEBI" id="CHEBI:15378"/>
        <dbReference type="ChEBI" id="CHEBI:28868"/>
        <dbReference type="ChEBI" id="CHEBI:57643"/>
        <dbReference type="ChEBI" id="CHEBI:58168"/>
        <dbReference type="EC" id="3.1.1.4"/>
    </reaction>
</comment>
<dbReference type="GO" id="GO:0016042">
    <property type="term" value="P:lipid catabolic process"/>
    <property type="evidence" value="ECO:0007669"/>
    <property type="project" value="UniProtKB-KW"/>
</dbReference>
<feature type="binding site" description="in dimeric form" evidence="19">
    <location>
        <position position="189"/>
    </location>
    <ligand>
        <name>Ca(2+)</name>
        <dbReference type="ChEBI" id="CHEBI:29108"/>
        <label>1</label>
    </ligand>
</feature>
<evidence type="ECO:0000256" key="11">
    <source>
        <dbReference type="ARBA" id="ARBA00022729"/>
    </source>
</evidence>
<protein>
    <recommendedName>
        <fullName evidence="7 20">Phospholipase A1</fullName>
        <ecNumber evidence="5 20">3.1.1.32</ecNumber>
        <ecNumber evidence="6 20">3.1.1.4</ecNumber>
    </recommendedName>
    <alternativeName>
        <fullName evidence="20">Phosphatidylcholine 1-acylhydrolase</fullName>
    </alternativeName>
</protein>
<evidence type="ECO:0000256" key="3">
    <source>
        <dbReference type="ARBA" id="ARBA00010525"/>
    </source>
</evidence>
<dbReference type="CDD" id="cd00541">
    <property type="entry name" value="OMPLA"/>
    <property type="match status" value="1"/>
</dbReference>
<comment type="similarity">
    <text evidence="3 20">Belongs to the phospholipase A1 family.</text>
</comment>
<evidence type="ECO:0000256" key="12">
    <source>
        <dbReference type="ARBA" id="ARBA00022801"/>
    </source>
</evidence>
<feature type="binding site" description="in dimeric form" evidence="19">
    <location>
        <position position="149"/>
    </location>
    <ligand>
        <name>Ca(2+)</name>
        <dbReference type="ChEBI" id="CHEBI:29108"/>
        <label>1</label>
    </ligand>
</feature>
<feature type="chain" id="PRO_5019615306" description="Phospholipase A1" evidence="20">
    <location>
        <begin position="24"/>
        <end position="321"/>
    </location>
</feature>
<feature type="active site" description="Proton acceptor" evidence="18">
    <location>
        <position position="184"/>
    </location>
</feature>
<evidence type="ECO:0000256" key="2">
    <source>
        <dbReference type="ARBA" id="ARBA00001604"/>
    </source>
</evidence>
<dbReference type="GO" id="GO:0009279">
    <property type="term" value="C:cell outer membrane"/>
    <property type="evidence" value="ECO:0007669"/>
    <property type="project" value="UniProtKB-SubCell"/>
</dbReference>
<comment type="caution">
    <text evidence="21">The sequence shown here is derived from an EMBL/GenBank/DDBJ whole genome shotgun (WGS) entry which is preliminary data.</text>
</comment>
<comment type="catalytic activity">
    <reaction evidence="1 20">
        <text>a 1,2-diacyl-sn-glycero-3-phosphocholine + H2O = a 2-acyl-sn-glycero-3-phosphocholine + a fatty acid + H(+)</text>
        <dbReference type="Rhea" id="RHEA:18689"/>
        <dbReference type="ChEBI" id="CHEBI:15377"/>
        <dbReference type="ChEBI" id="CHEBI:15378"/>
        <dbReference type="ChEBI" id="CHEBI:28868"/>
        <dbReference type="ChEBI" id="CHEBI:57643"/>
        <dbReference type="ChEBI" id="CHEBI:57875"/>
        <dbReference type="EC" id="3.1.1.32"/>
    </reaction>
</comment>
<keyword evidence="9" id="KW-0812">Transmembrane</keyword>
<evidence type="ECO:0000256" key="4">
    <source>
        <dbReference type="ARBA" id="ARBA00011702"/>
    </source>
</evidence>
<evidence type="ECO:0000256" key="18">
    <source>
        <dbReference type="PIRSR" id="PIRSR603187-1"/>
    </source>
</evidence>
<comment type="subunit">
    <text evidence="4 20">Homodimer; dimerization is reversible, and the dimeric form is the active one.</text>
</comment>
<keyword evidence="10 19" id="KW-0479">Metal-binding</keyword>
<dbReference type="PRINTS" id="PR01486">
    <property type="entry name" value="PHPHLIPASEA1"/>
</dbReference>
<keyword evidence="16" id="KW-0472">Membrane</keyword>
<dbReference type="PATRIC" id="fig|28229.3.peg.3864"/>
<evidence type="ECO:0000256" key="10">
    <source>
        <dbReference type="ARBA" id="ARBA00022723"/>
    </source>
</evidence>
<evidence type="ECO:0000313" key="21">
    <source>
        <dbReference type="EMBL" id="KGJ89772.1"/>
    </source>
</evidence>
<feature type="signal peptide" evidence="20">
    <location>
        <begin position="1"/>
        <end position="23"/>
    </location>
</feature>
<evidence type="ECO:0000256" key="17">
    <source>
        <dbReference type="ARBA" id="ARBA00023237"/>
    </source>
</evidence>
<name>A0A099KIE6_COLPS</name>
<comment type="function">
    <text evidence="20">Hydrolysis of phosphatidylcholine with phospholipase A2 (EC 3.1.1.4) and phospholipase A1 (EC 3.1.1.32) activities.</text>
</comment>
<dbReference type="Proteomes" id="UP000029868">
    <property type="component" value="Unassembled WGS sequence"/>
</dbReference>
<organism evidence="21 22">
    <name type="scientific">Colwellia psychrerythraea</name>
    <name type="common">Vibrio psychroerythus</name>
    <dbReference type="NCBI Taxonomy" id="28229"/>
    <lineage>
        <taxon>Bacteria</taxon>
        <taxon>Pseudomonadati</taxon>
        <taxon>Pseudomonadota</taxon>
        <taxon>Gammaproteobacteria</taxon>
        <taxon>Alteromonadales</taxon>
        <taxon>Colwelliaceae</taxon>
        <taxon>Colwellia</taxon>
    </lineage>
</organism>
<dbReference type="GO" id="GO:0005509">
    <property type="term" value="F:calcium ion binding"/>
    <property type="evidence" value="ECO:0007669"/>
    <property type="project" value="TreeGrafter"/>
</dbReference>
<sequence length="321" mass="36873">MKNLPLVKLLQLLLFSFTCASYANDNNQAASEISKACVSTSKSEPQVEPKTNSAYFDRLSLQKKSSFDPYVITPHKMTYLLPFSVSDNMNREVYEGIGQWGEEIQSLEAKFQFSLKIPLTQGTIFTEGDSLDFAFTLQSWWQLYNQELSRPFRETNYQPELFYTAPLAWQPLGGQTNMVLGFEHQSNGRTQMLSRSWNRLYYIFTFAKDNYAVSFRPWWKIPEGSKATTPDESANDNVDISDYMGHFDLTLLYKWQSIELSFVGRRNFKEHKGGMELGITFPLSGKLKGYFQYTNGYGESLIDYNHSQQTVGIGIALTEIF</sequence>
<keyword evidence="12 20" id="KW-0378">Hydrolase</keyword>
<feature type="binding site" description="in dimeric form" evidence="19">
    <location>
        <position position="236"/>
    </location>
    <ligand>
        <name>Ca(2+)</name>
        <dbReference type="ChEBI" id="CHEBI:29108"/>
        <label>1</label>
    </ligand>
</feature>
<dbReference type="Gene3D" id="2.40.230.10">
    <property type="entry name" value="Phospholipase A1"/>
    <property type="match status" value="1"/>
</dbReference>